<dbReference type="Pfam" id="PF08478">
    <property type="entry name" value="POTRA_1"/>
    <property type="match status" value="1"/>
</dbReference>
<keyword evidence="2 8" id="KW-1003">Cell membrane</keyword>
<dbReference type="Pfam" id="PF03799">
    <property type="entry name" value="FtsQ_DivIB_C"/>
    <property type="match status" value="1"/>
</dbReference>
<evidence type="ECO:0000256" key="1">
    <source>
        <dbReference type="ARBA" id="ARBA00004370"/>
    </source>
</evidence>
<accession>A0A845EYV9</accession>
<evidence type="ECO:0000256" key="6">
    <source>
        <dbReference type="ARBA" id="ARBA00023136"/>
    </source>
</evidence>
<dbReference type="Gene3D" id="3.40.50.10960">
    <property type="match status" value="1"/>
</dbReference>
<proteinExistence type="inferred from homology"/>
<feature type="transmembrane region" description="Helical" evidence="8">
    <location>
        <begin position="65"/>
        <end position="82"/>
    </location>
</feature>
<evidence type="ECO:0000256" key="7">
    <source>
        <dbReference type="ARBA" id="ARBA00023306"/>
    </source>
</evidence>
<dbReference type="AlphaFoldDB" id="A0A845EYV9"/>
<evidence type="ECO:0000259" key="9">
    <source>
        <dbReference type="PROSITE" id="PS51779"/>
    </source>
</evidence>
<dbReference type="InterPro" id="IPR026580">
    <property type="entry name" value="DivIB"/>
</dbReference>
<dbReference type="InterPro" id="IPR013685">
    <property type="entry name" value="POTRA_FtsQ_type"/>
</dbReference>
<dbReference type="GO" id="GO:0032153">
    <property type="term" value="C:cell division site"/>
    <property type="evidence" value="ECO:0007669"/>
    <property type="project" value="UniProtKB-UniRule"/>
</dbReference>
<organism evidence="10 11">
    <name type="scientific">Guptibacillus hwajinpoensis</name>
    <dbReference type="NCBI Taxonomy" id="208199"/>
    <lineage>
        <taxon>Bacteria</taxon>
        <taxon>Bacillati</taxon>
        <taxon>Bacillota</taxon>
        <taxon>Bacilli</taxon>
        <taxon>Bacillales</taxon>
        <taxon>Guptibacillaceae</taxon>
        <taxon>Guptibacillus</taxon>
    </lineage>
</organism>
<protein>
    <recommendedName>
        <fullName evidence="8">Cell division protein DivIB</fullName>
    </recommendedName>
</protein>
<feature type="domain" description="POTRA" evidence="9">
    <location>
        <begin position="87"/>
        <end position="155"/>
    </location>
</feature>
<keyword evidence="6 8" id="KW-0472">Membrane</keyword>
<comment type="subcellular location">
    <subcellularLocation>
        <location evidence="8">Cell membrane</location>
        <topology evidence="8">Single-pass type II membrane protein</topology>
    </subcellularLocation>
    <subcellularLocation>
        <location evidence="1">Membrane</location>
    </subcellularLocation>
    <text evidence="8">Localizes to the division septum.</text>
</comment>
<evidence type="ECO:0000313" key="11">
    <source>
        <dbReference type="Proteomes" id="UP000447833"/>
    </source>
</evidence>
<name>A0A845EYV9_9BACL</name>
<reference evidence="10 11" key="1">
    <citation type="submission" date="2019-11" db="EMBL/GenBank/DDBJ databases">
        <title>Genome sequences of 17 halophilic strains isolated from different environments.</title>
        <authorList>
            <person name="Furrow R.E."/>
        </authorList>
    </citation>
    <scope>NUCLEOTIDE SEQUENCE [LARGE SCALE GENOMIC DNA]</scope>
    <source>
        <strain evidence="10 11">22506_14_FS</strain>
    </source>
</reference>
<dbReference type="PANTHER" id="PTHR37820">
    <property type="entry name" value="CELL DIVISION PROTEIN DIVIB"/>
    <property type="match status" value="1"/>
</dbReference>
<keyword evidence="3 8" id="KW-0132">Cell division</keyword>
<evidence type="ECO:0000313" key="10">
    <source>
        <dbReference type="EMBL" id="MYL63698.1"/>
    </source>
</evidence>
<evidence type="ECO:0000256" key="8">
    <source>
        <dbReference type="HAMAP-Rule" id="MF_00912"/>
    </source>
</evidence>
<dbReference type="Proteomes" id="UP000447833">
    <property type="component" value="Unassembled WGS sequence"/>
</dbReference>
<evidence type="ECO:0000256" key="3">
    <source>
        <dbReference type="ARBA" id="ARBA00022618"/>
    </source>
</evidence>
<dbReference type="GO" id="GO:0043093">
    <property type="term" value="P:FtsZ-dependent cytokinesis"/>
    <property type="evidence" value="ECO:0007669"/>
    <property type="project" value="UniProtKB-UniRule"/>
</dbReference>
<dbReference type="Gene3D" id="3.10.20.310">
    <property type="entry name" value="membrane protein fhac"/>
    <property type="match status" value="1"/>
</dbReference>
<comment type="similarity">
    <text evidence="8">Belongs to the FtsQ/DivIB family. DivIB subfamily.</text>
</comment>
<dbReference type="EMBL" id="WMEY01000003">
    <property type="protein sequence ID" value="MYL63698.1"/>
    <property type="molecule type" value="Genomic_DNA"/>
</dbReference>
<evidence type="ECO:0000256" key="4">
    <source>
        <dbReference type="ARBA" id="ARBA00022692"/>
    </source>
</evidence>
<dbReference type="HAMAP" id="MF_00912">
    <property type="entry name" value="DivIB"/>
    <property type="match status" value="1"/>
</dbReference>
<keyword evidence="5 8" id="KW-1133">Transmembrane helix</keyword>
<keyword evidence="4 8" id="KW-0812">Transmembrane</keyword>
<dbReference type="GO" id="GO:0005886">
    <property type="term" value="C:plasma membrane"/>
    <property type="evidence" value="ECO:0007669"/>
    <property type="project" value="UniProtKB-SubCell"/>
</dbReference>
<keyword evidence="7 8" id="KW-0131">Cell cycle</keyword>
<dbReference type="PANTHER" id="PTHR37820:SF1">
    <property type="entry name" value="CELL DIVISION PROTEIN FTSQ"/>
    <property type="match status" value="1"/>
</dbReference>
<dbReference type="InterPro" id="IPR050487">
    <property type="entry name" value="FtsQ_DivIB"/>
</dbReference>
<dbReference type="InterPro" id="IPR005548">
    <property type="entry name" value="Cell_div_FtsQ/DivIB_C"/>
</dbReference>
<comment type="caution">
    <text evidence="10">The sequence shown here is derived from an EMBL/GenBank/DDBJ whole genome shotgun (WGS) entry which is preliminary data.</text>
</comment>
<evidence type="ECO:0000256" key="2">
    <source>
        <dbReference type="ARBA" id="ARBA00022475"/>
    </source>
</evidence>
<comment type="function">
    <text evidence="8">Cell division protein that may be involved in stabilizing or promoting the assembly of the division complex.</text>
</comment>
<evidence type="ECO:0000256" key="5">
    <source>
        <dbReference type="ARBA" id="ARBA00022989"/>
    </source>
</evidence>
<gene>
    <name evidence="8" type="primary">divIB</name>
    <name evidence="10" type="ORF">GLW07_10070</name>
</gene>
<dbReference type="PROSITE" id="PS51779">
    <property type="entry name" value="POTRA"/>
    <property type="match status" value="1"/>
</dbReference>
<sequence>MSEIRTICWIMPFGCHDKRLYILRVDRSSITGDGGKTMEDRKVVTIEDRIPTLKAQRKQRANRRLVVYLSIFFFLILLIIYFQSSLSHIRNVEVSGNNYVSDREIIQLSELDNSVSFWNLNTEKVEVKVEESKEIANVTVSRQFPATAKVKVVENARVAYLKKGSQYFPILQSGAILDALPKGDTPVSAPILMQWNESTELSDMAGELRKVNLSIINRISEIHYTPDGDKAFNLTLYMTDGYEVKTSIADFSEKMNSYPLIVEKLEDKAKGVLYLNEGSWLEPYEEVPTNDEENKETS</sequence>
<dbReference type="InterPro" id="IPR034746">
    <property type="entry name" value="POTRA"/>
</dbReference>